<keyword evidence="2" id="KW-1185">Reference proteome</keyword>
<comment type="caution">
    <text evidence="1">The sequence shown here is derived from an EMBL/GenBank/DDBJ whole genome shotgun (WGS) entry which is preliminary data.</text>
</comment>
<accession>A0A7W2D421</accession>
<dbReference type="AlphaFoldDB" id="A0A7W2D421"/>
<dbReference type="InterPro" id="IPR046200">
    <property type="entry name" value="DUF6233"/>
</dbReference>
<organism evidence="1 2">
    <name type="scientific">Streptomyces himalayensis subsp. aureolus</name>
    <dbReference type="NCBI Taxonomy" id="2758039"/>
    <lineage>
        <taxon>Bacteria</taxon>
        <taxon>Bacillati</taxon>
        <taxon>Actinomycetota</taxon>
        <taxon>Actinomycetes</taxon>
        <taxon>Kitasatosporales</taxon>
        <taxon>Streptomycetaceae</taxon>
        <taxon>Streptomyces</taxon>
        <taxon>Streptomyces himalayensis</taxon>
    </lineage>
</organism>
<protein>
    <submittedName>
        <fullName evidence="1">Uncharacterized protein</fullName>
    </submittedName>
</protein>
<dbReference type="Proteomes" id="UP000586976">
    <property type="component" value="Unassembled WGS sequence"/>
</dbReference>
<proteinExistence type="predicted"/>
<dbReference type="EMBL" id="JACEQY010000028">
    <property type="protein sequence ID" value="MBA4864350.1"/>
    <property type="molecule type" value="Genomic_DNA"/>
</dbReference>
<dbReference type="RefSeq" id="WP_181865997.1">
    <property type="nucleotide sequence ID" value="NZ_JACEQY010000028.1"/>
</dbReference>
<dbReference type="Pfam" id="PF19746">
    <property type="entry name" value="DUF6233"/>
    <property type="match status" value="1"/>
</dbReference>
<evidence type="ECO:0000313" key="2">
    <source>
        <dbReference type="Proteomes" id="UP000586976"/>
    </source>
</evidence>
<reference evidence="1 2" key="1">
    <citation type="submission" date="2020-07" db="EMBL/GenBank/DDBJ databases">
        <title>Streptomyces isolated from Indian soil.</title>
        <authorList>
            <person name="Mandal S."/>
            <person name="Maiti P.K."/>
        </authorList>
    </citation>
    <scope>NUCLEOTIDE SEQUENCE [LARGE SCALE GENOMIC DNA]</scope>
    <source>
        <strain evidence="1 2">PSKA54</strain>
    </source>
</reference>
<evidence type="ECO:0000313" key="1">
    <source>
        <dbReference type="EMBL" id="MBA4864350.1"/>
    </source>
</evidence>
<sequence>MLNRPPSRLDLLRFLERVQLADLQRTRKWIADEERRETERRRLEQARPPAPDWVVQMSLGAQHPMAVHVGGCHMAGKHFRGLTREQAMRARAEGVDGCGHCGVDAELGYLD</sequence>
<name>A0A7W2D421_9ACTN</name>
<gene>
    <name evidence="1" type="ORF">H1V43_23945</name>
</gene>